<keyword evidence="2" id="KW-1185">Reference proteome</keyword>
<evidence type="ECO:0000313" key="1">
    <source>
        <dbReference type="EMBL" id="MDY0393421.1"/>
    </source>
</evidence>
<dbReference type="Proteomes" id="UP001281447">
    <property type="component" value="Unassembled WGS sequence"/>
</dbReference>
<organism evidence="1 2">
    <name type="scientific">Tigheibacillus halophilus</name>
    <dbReference type="NCBI Taxonomy" id="361280"/>
    <lineage>
        <taxon>Bacteria</taxon>
        <taxon>Bacillati</taxon>
        <taxon>Bacillota</taxon>
        <taxon>Bacilli</taxon>
        <taxon>Bacillales</taxon>
        <taxon>Bacillaceae</taxon>
        <taxon>Tigheibacillus</taxon>
    </lineage>
</organism>
<accession>A0ABU5C277</accession>
<comment type="caution">
    <text evidence="1">The sequence shown here is derived from an EMBL/GenBank/DDBJ whole genome shotgun (WGS) entry which is preliminary data.</text>
</comment>
<evidence type="ECO:0000313" key="2">
    <source>
        <dbReference type="Proteomes" id="UP001281447"/>
    </source>
</evidence>
<reference evidence="1 2" key="1">
    <citation type="submission" date="2023-10" db="EMBL/GenBank/DDBJ databases">
        <title>Virgibacillus halophilus 5B73C genome.</title>
        <authorList>
            <person name="Miliotis G."/>
            <person name="Sengupta P."/>
            <person name="Hameed A."/>
            <person name="Chuvochina M."/>
            <person name="Mcdonagh F."/>
            <person name="Simpson A.C."/>
            <person name="Singh N.K."/>
            <person name="Rekha P.D."/>
            <person name="Raman K."/>
            <person name="Hugenholtz P."/>
            <person name="Venkateswaran K."/>
        </authorList>
    </citation>
    <scope>NUCLEOTIDE SEQUENCE [LARGE SCALE GENOMIC DNA]</scope>
    <source>
        <strain evidence="1 2">5B73C</strain>
    </source>
</reference>
<protein>
    <submittedName>
        <fullName evidence="1">Uncharacterized protein</fullName>
    </submittedName>
</protein>
<dbReference type="EMBL" id="JAWDIP010000003">
    <property type="protein sequence ID" value="MDY0393421.1"/>
    <property type="molecule type" value="Genomic_DNA"/>
</dbReference>
<name>A0ABU5C277_9BACI</name>
<proteinExistence type="predicted"/>
<gene>
    <name evidence="1" type="ORF">RWE15_01970</name>
</gene>
<sequence length="323" mass="36801">MEKLVAFHKKLYSENKTQVAITAIKATFDQLKSDGIPVYRLTPSYLSIKMTIQLLIERAQANHYENLQMAVIGFKVQNIAEIIDQYQLFKWKHHDLDLKKSLLALTESMSGSFVEVGDGLYFIFTTKGEIDNKFESALFQLIDEYQIRNHISITTAIGYGETVLHAEQNVRYGLNQSKIEKQAAILVVEGQHAVTAKFASHAKDSLNTEKLEQELFDRFGKGLISPRDAMRIVVYSHKYSQQEFTAEDISRWLQSTERNGRRILAELEQANVIEKCGKVQSNQRGRPKNIYHFVDNALFSSCEEKAWKRGVASTGKGSDPEND</sequence>